<dbReference type="GO" id="GO:0005886">
    <property type="term" value="C:plasma membrane"/>
    <property type="evidence" value="ECO:0007669"/>
    <property type="project" value="UniProtKB-SubCell"/>
</dbReference>
<gene>
    <name evidence="7" type="ordered locus">RHE_CH03918</name>
</gene>
<keyword evidence="8" id="KW-1185">Reference proteome</keyword>
<dbReference type="PANTHER" id="PTHR30086:SF20">
    <property type="entry name" value="ARGININE EXPORTER PROTEIN ARGO-RELATED"/>
    <property type="match status" value="1"/>
</dbReference>
<feature type="transmembrane region" description="Helical" evidence="6">
    <location>
        <begin position="90"/>
        <end position="111"/>
    </location>
</feature>
<comment type="subcellular location">
    <subcellularLocation>
        <location evidence="1">Cell membrane</location>
        <topology evidence="1">Multi-pass membrane protein</topology>
    </subcellularLocation>
</comment>
<dbReference type="AlphaFoldDB" id="Q2K3C2"/>
<accession>Q2K3C2</accession>
<feature type="transmembrane region" description="Helical" evidence="6">
    <location>
        <begin position="167"/>
        <end position="191"/>
    </location>
</feature>
<keyword evidence="3 6" id="KW-0812">Transmembrane</keyword>
<name>Q2K3C2_RHIEC</name>
<evidence type="ECO:0000256" key="3">
    <source>
        <dbReference type="ARBA" id="ARBA00022692"/>
    </source>
</evidence>
<dbReference type="PANTHER" id="PTHR30086">
    <property type="entry name" value="ARGININE EXPORTER PROTEIN ARGO"/>
    <property type="match status" value="1"/>
</dbReference>
<feature type="transmembrane region" description="Helical" evidence="6">
    <location>
        <begin position="203"/>
        <end position="221"/>
    </location>
</feature>
<keyword evidence="2" id="KW-1003">Cell membrane</keyword>
<dbReference type="eggNOG" id="COG1280">
    <property type="taxonomic scope" value="Bacteria"/>
</dbReference>
<dbReference type="Proteomes" id="UP000001936">
    <property type="component" value="Chromosome"/>
</dbReference>
<dbReference type="GO" id="GO:0015171">
    <property type="term" value="F:amino acid transmembrane transporter activity"/>
    <property type="evidence" value="ECO:0007669"/>
    <property type="project" value="TreeGrafter"/>
</dbReference>
<protein>
    <submittedName>
        <fullName evidence="7">Amino acid efflux protein, LysE family</fullName>
    </submittedName>
</protein>
<sequence length="233" mass="24648">MPLTHAGDDLLCRGHPRSFSMTQSLLFGAFLAALFYVLIPGPAFLQLLGIGAGQGRKAGALFMMGHLVGDIIWSSLALIAIVGAKTIGTFVFDLLGLACGFYLAWIGWSAVNAKPKADGQALVMVERPFRRGLTFGVTNPKGYPVALATFTALVAGSAGALDFEALPVLLAASFLGFVTADVILVGIIGAGAVRRFYRAHERLIVRTSGVLFMGFAVQALWHATPGLLGWRRA</sequence>
<evidence type="ECO:0000313" key="7">
    <source>
        <dbReference type="EMBL" id="ABC92664.1"/>
    </source>
</evidence>
<keyword evidence="5 6" id="KW-0472">Membrane</keyword>
<proteinExistence type="predicted"/>
<evidence type="ECO:0000313" key="8">
    <source>
        <dbReference type="Proteomes" id="UP000001936"/>
    </source>
</evidence>
<keyword evidence="4 6" id="KW-1133">Transmembrane helix</keyword>
<reference evidence="7 8" key="1">
    <citation type="journal article" date="2006" name="Proc. Natl. Acad. Sci. U.S.A.">
        <title>The partitioned Rhizobium etli genome: genetic and metabolic redundancy in seven interacting replicons.</title>
        <authorList>
            <person name="Gonzalez V."/>
            <person name="Santamaria R.I."/>
            <person name="Bustos P."/>
            <person name="Hernandez-Gonzalez I."/>
            <person name="Medrano-Soto A."/>
            <person name="Moreno-Hagelsieb G."/>
            <person name="Janga S.C."/>
            <person name="Ramirez M.A."/>
            <person name="Jimenez-Jacinto V."/>
            <person name="Collado-Vides J."/>
            <person name="Davila G."/>
        </authorList>
    </citation>
    <scope>NUCLEOTIDE SEQUENCE [LARGE SCALE GENOMIC DNA]</scope>
    <source>
        <strain evidence="8">ATCC 51251 / DSM 11541 / JCM 21823 / NBRC 15573 / CFN 42</strain>
    </source>
</reference>
<feature type="transmembrane region" description="Helical" evidence="6">
    <location>
        <begin position="60"/>
        <end position="84"/>
    </location>
</feature>
<evidence type="ECO:0000256" key="5">
    <source>
        <dbReference type="ARBA" id="ARBA00023136"/>
    </source>
</evidence>
<organism evidence="7 8">
    <name type="scientific">Rhizobium etli (strain ATCC 51251 / DSM 11541 / JCM 21823 / NBRC 15573 / CFN 42)</name>
    <dbReference type="NCBI Taxonomy" id="347834"/>
    <lineage>
        <taxon>Bacteria</taxon>
        <taxon>Pseudomonadati</taxon>
        <taxon>Pseudomonadota</taxon>
        <taxon>Alphaproteobacteria</taxon>
        <taxon>Hyphomicrobiales</taxon>
        <taxon>Rhizobiaceae</taxon>
        <taxon>Rhizobium/Agrobacterium group</taxon>
        <taxon>Rhizobium</taxon>
    </lineage>
</organism>
<evidence type="ECO:0000256" key="1">
    <source>
        <dbReference type="ARBA" id="ARBA00004651"/>
    </source>
</evidence>
<feature type="transmembrane region" description="Helical" evidence="6">
    <location>
        <begin position="143"/>
        <end position="161"/>
    </location>
</feature>
<feature type="transmembrane region" description="Helical" evidence="6">
    <location>
        <begin position="25"/>
        <end position="48"/>
    </location>
</feature>
<evidence type="ECO:0000256" key="2">
    <source>
        <dbReference type="ARBA" id="ARBA00022475"/>
    </source>
</evidence>
<dbReference type="KEGG" id="ret:RHE_CH03918"/>
<evidence type="ECO:0000256" key="4">
    <source>
        <dbReference type="ARBA" id="ARBA00022989"/>
    </source>
</evidence>
<dbReference type="InterPro" id="IPR001123">
    <property type="entry name" value="LeuE-type"/>
</dbReference>
<dbReference type="Pfam" id="PF01810">
    <property type="entry name" value="LysE"/>
    <property type="match status" value="1"/>
</dbReference>
<dbReference type="EMBL" id="CP000133">
    <property type="protein sequence ID" value="ABC92664.1"/>
    <property type="molecule type" value="Genomic_DNA"/>
</dbReference>
<evidence type="ECO:0000256" key="6">
    <source>
        <dbReference type="SAM" id="Phobius"/>
    </source>
</evidence>
<dbReference type="HOGENOM" id="CLU_1298881_0_0_5"/>